<evidence type="ECO:0008006" key="4">
    <source>
        <dbReference type="Google" id="ProtNLM"/>
    </source>
</evidence>
<dbReference type="AlphaFoldDB" id="A0A498HR63"/>
<sequence>MHAAILLVATVEPAAVVSEPVLEIYMHDNLRGNSPMARPIIGLLGNIYSGQVPFAKSIGLLPPNDRVAIPNANSAISTVNGANGLPLRTGLFGTSFTGDPNG</sequence>
<keyword evidence="1" id="KW-0732">Signal</keyword>
<dbReference type="Proteomes" id="UP000290289">
    <property type="component" value="Chromosome 16"/>
</dbReference>
<dbReference type="PANTHER" id="PTHR46215:SF29">
    <property type="entry name" value="DIRIGENT PROTEIN"/>
    <property type="match status" value="1"/>
</dbReference>
<dbReference type="PANTHER" id="PTHR46215">
    <property type="entry name" value="DIRIGENT PROTEIN 24-RELATED"/>
    <property type="match status" value="1"/>
</dbReference>
<keyword evidence="3" id="KW-1185">Reference proteome</keyword>
<dbReference type="InterPro" id="IPR004265">
    <property type="entry name" value="Dirigent"/>
</dbReference>
<protein>
    <recommendedName>
        <fullName evidence="4">Dirigent protein</fullName>
    </recommendedName>
</protein>
<name>A0A498HR63_MALDO</name>
<dbReference type="EMBL" id="RDQH01000342">
    <property type="protein sequence ID" value="RXH71343.1"/>
    <property type="molecule type" value="Genomic_DNA"/>
</dbReference>
<evidence type="ECO:0000313" key="2">
    <source>
        <dbReference type="EMBL" id="RXH71343.1"/>
    </source>
</evidence>
<feature type="signal peptide" evidence="1">
    <location>
        <begin position="1"/>
        <end position="18"/>
    </location>
</feature>
<dbReference type="STRING" id="3750.A0A498HR63"/>
<evidence type="ECO:0000313" key="3">
    <source>
        <dbReference type="Proteomes" id="UP000290289"/>
    </source>
</evidence>
<gene>
    <name evidence="2" type="ORF">DVH24_018698</name>
</gene>
<feature type="chain" id="PRO_5019834690" description="Dirigent protein" evidence="1">
    <location>
        <begin position="19"/>
        <end position="102"/>
    </location>
</feature>
<proteinExistence type="predicted"/>
<comment type="caution">
    <text evidence="2">The sequence shown here is derived from an EMBL/GenBank/DDBJ whole genome shotgun (WGS) entry which is preliminary data.</text>
</comment>
<reference evidence="2 3" key="1">
    <citation type="submission" date="2018-10" db="EMBL/GenBank/DDBJ databases">
        <title>A high-quality apple genome assembly.</title>
        <authorList>
            <person name="Hu J."/>
        </authorList>
    </citation>
    <scope>NUCLEOTIDE SEQUENCE [LARGE SCALE GENOMIC DNA]</scope>
    <source>
        <strain evidence="3">cv. HFTH1</strain>
        <tissue evidence="2">Young leaf</tissue>
    </source>
</reference>
<organism evidence="2 3">
    <name type="scientific">Malus domestica</name>
    <name type="common">Apple</name>
    <name type="synonym">Pyrus malus</name>
    <dbReference type="NCBI Taxonomy" id="3750"/>
    <lineage>
        <taxon>Eukaryota</taxon>
        <taxon>Viridiplantae</taxon>
        <taxon>Streptophyta</taxon>
        <taxon>Embryophyta</taxon>
        <taxon>Tracheophyta</taxon>
        <taxon>Spermatophyta</taxon>
        <taxon>Magnoliopsida</taxon>
        <taxon>eudicotyledons</taxon>
        <taxon>Gunneridae</taxon>
        <taxon>Pentapetalae</taxon>
        <taxon>rosids</taxon>
        <taxon>fabids</taxon>
        <taxon>Rosales</taxon>
        <taxon>Rosaceae</taxon>
        <taxon>Amygdaloideae</taxon>
        <taxon>Maleae</taxon>
        <taxon>Malus</taxon>
    </lineage>
</organism>
<evidence type="ECO:0000256" key="1">
    <source>
        <dbReference type="SAM" id="SignalP"/>
    </source>
</evidence>
<accession>A0A498HR63</accession>